<evidence type="ECO:0000313" key="1">
    <source>
        <dbReference type="EMBL" id="OMJ80081.1"/>
    </source>
</evidence>
<dbReference type="EMBL" id="MPUH01000439">
    <property type="protein sequence ID" value="OMJ80081.1"/>
    <property type="molecule type" value="Genomic_DNA"/>
</dbReference>
<accession>A0A1R2BTQ9</accession>
<sequence length="78" mass="8947">MEFSPSTQRKILKALKNLKLSGVKIHKHCSKPKKQRKALPLDIYMCPKLVSSAFNSNYQMVLYKGQDQKDDTIKASYS</sequence>
<organism evidence="1 2">
    <name type="scientific">Stentor coeruleus</name>
    <dbReference type="NCBI Taxonomy" id="5963"/>
    <lineage>
        <taxon>Eukaryota</taxon>
        <taxon>Sar</taxon>
        <taxon>Alveolata</taxon>
        <taxon>Ciliophora</taxon>
        <taxon>Postciliodesmatophora</taxon>
        <taxon>Heterotrichea</taxon>
        <taxon>Heterotrichida</taxon>
        <taxon>Stentoridae</taxon>
        <taxon>Stentor</taxon>
    </lineage>
</organism>
<dbReference type="AlphaFoldDB" id="A0A1R2BTQ9"/>
<reference evidence="1 2" key="1">
    <citation type="submission" date="2016-11" db="EMBL/GenBank/DDBJ databases">
        <title>The macronuclear genome of Stentor coeruleus: a giant cell with tiny introns.</title>
        <authorList>
            <person name="Slabodnick M."/>
            <person name="Ruby J.G."/>
            <person name="Reiff S.B."/>
            <person name="Swart E.C."/>
            <person name="Gosai S."/>
            <person name="Prabakaran S."/>
            <person name="Witkowska E."/>
            <person name="Larue G.E."/>
            <person name="Fisher S."/>
            <person name="Freeman R.M."/>
            <person name="Gunawardena J."/>
            <person name="Chu W."/>
            <person name="Stover N.A."/>
            <person name="Gregory B.D."/>
            <person name="Nowacki M."/>
            <person name="Derisi J."/>
            <person name="Roy S.W."/>
            <person name="Marshall W.F."/>
            <person name="Sood P."/>
        </authorList>
    </citation>
    <scope>NUCLEOTIDE SEQUENCE [LARGE SCALE GENOMIC DNA]</scope>
    <source>
        <strain evidence="1">WM001</strain>
    </source>
</reference>
<keyword evidence="2" id="KW-1185">Reference proteome</keyword>
<comment type="caution">
    <text evidence="1">The sequence shown here is derived from an EMBL/GenBank/DDBJ whole genome shotgun (WGS) entry which is preliminary data.</text>
</comment>
<dbReference type="Proteomes" id="UP000187209">
    <property type="component" value="Unassembled WGS sequence"/>
</dbReference>
<name>A0A1R2BTQ9_9CILI</name>
<gene>
    <name evidence="1" type="ORF">SteCoe_19726</name>
</gene>
<proteinExistence type="predicted"/>
<protein>
    <submittedName>
        <fullName evidence="1">Uncharacterized protein</fullName>
    </submittedName>
</protein>
<evidence type="ECO:0000313" key="2">
    <source>
        <dbReference type="Proteomes" id="UP000187209"/>
    </source>
</evidence>